<accession>T1HHP8</accession>
<organism evidence="1 2">
    <name type="scientific">Rhodnius prolixus</name>
    <name type="common">Triatomid bug</name>
    <dbReference type="NCBI Taxonomy" id="13249"/>
    <lineage>
        <taxon>Eukaryota</taxon>
        <taxon>Metazoa</taxon>
        <taxon>Ecdysozoa</taxon>
        <taxon>Arthropoda</taxon>
        <taxon>Hexapoda</taxon>
        <taxon>Insecta</taxon>
        <taxon>Pterygota</taxon>
        <taxon>Neoptera</taxon>
        <taxon>Paraneoptera</taxon>
        <taxon>Hemiptera</taxon>
        <taxon>Heteroptera</taxon>
        <taxon>Panheteroptera</taxon>
        <taxon>Cimicomorpha</taxon>
        <taxon>Reduviidae</taxon>
        <taxon>Triatominae</taxon>
        <taxon>Rhodnius</taxon>
    </lineage>
</organism>
<keyword evidence="2" id="KW-1185">Reference proteome</keyword>
<reference evidence="1" key="1">
    <citation type="submission" date="2015-05" db="UniProtKB">
        <authorList>
            <consortium name="EnsemblMetazoa"/>
        </authorList>
    </citation>
    <scope>IDENTIFICATION</scope>
</reference>
<dbReference type="Proteomes" id="UP000015103">
    <property type="component" value="Unassembled WGS sequence"/>
</dbReference>
<evidence type="ECO:0000313" key="2">
    <source>
        <dbReference type="Proteomes" id="UP000015103"/>
    </source>
</evidence>
<dbReference type="AlphaFoldDB" id="T1HHP8"/>
<dbReference type="EMBL" id="ACPB03019968">
    <property type="status" value="NOT_ANNOTATED_CDS"/>
    <property type="molecule type" value="Genomic_DNA"/>
</dbReference>
<dbReference type="InParanoid" id="T1HHP8"/>
<evidence type="ECO:0000313" key="1">
    <source>
        <dbReference type="EnsemblMetazoa" id="RPRC003571-PA"/>
    </source>
</evidence>
<proteinExistence type="predicted"/>
<dbReference type="VEuPathDB" id="VectorBase:RPRC003571"/>
<name>T1HHP8_RHOPR</name>
<protein>
    <submittedName>
        <fullName evidence="1">Uncharacterized protein</fullName>
    </submittedName>
</protein>
<sequence length="206" mass="24289">MTKIIKTVFGIDEVGLPNIELDNQELPPIFQYRIVNEKIHPHNDRTGFRKYYERTKDSPKTTYKEHFNGEGAYFPPLSTYVKAVNDLADIVEKNEDEIKKQFSVEMKHKAERQRDFMIDRKVDILKSFSENKNKDKDLKNFKESGSYFYTPLDLSSYHTEEPINSSYPKYRSQNIFTPAKSPQQIQRTFLSNYTVKMNRQDSIPPT</sequence>
<dbReference type="EnsemblMetazoa" id="RPRC003571-RA">
    <property type="protein sequence ID" value="RPRC003571-PA"/>
    <property type="gene ID" value="RPRC003571"/>
</dbReference>
<dbReference type="HOGENOM" id="CLU_1333400_0_0_1"/>